<sequence length="158" mass="17134">MSTITPCLWFDGRITEAAEFYVGLFPDSRIVAVTHYPEGSPLPAGMAMTADLVVAGLPLQLLNGGPHFRLDEAFSLSVTVDGGQAEVDRLWEALLAEGGSPSQCGWLKDRFGVSWQIVPVELVRLQADPDPQVVARVMQAMLRMRKLIVADLEAAARG</sequence>
<dbReference type="InterPro" id="IPR029068">
    <property type="entry name" value="Glyas_Bleomycin-R_OHBP_Dase"/>
</dbReference>
<evidence type="ECO:0000259" key="1">
    <source>
        <dbReference type="Pfam" id="PF06983"/>
    </source>
</evidence>
<dbReference type="PANTHER" id="PTHR33990">
    <property type="entry name" value="PROTEIN YJDN-RELATED"/>
    <property type="match status" value="1"/>
</dbReference>
<evidence type="ECO:0000313" key="3">
    <source>
        <dbReference type="Proteomes" id="UP000306985"/>
    </source>
</evidence>
<accession>A0A4V6CTZ9</accession>
<reference evidence="2 3" key="1">
    <citation type="submission" date="2019-05" db="EMBL/GenBank/DDBJ databases">
        <title>Nakamurella sp. N5BH11, whole genome shotgun sequence.</title>
        <authorList>
            <person name="Tuo L."/>
        </authorList>
    </citation>
    <scope>NUCLEOTIDE SEQUENCE [LARGE SCALE GENOMIC DNA]</scope>
    <source>
        <strain evidence="2 3">N5BH11</strain>
    </source>
</reference>
<name>A0A4V6CTZ9_9ACTN</name>
<dbReference type="Proteomes" id="UP000306985">
    <property type="component" value="Unassembled WGS sequence"/>
</dbReference>
<evidence type="ECO:0000313" key="2">
    <source>
        <dbReference type="EMBL" id="TKV61825.1"/>
    </source>
</evidence>
<dbReference type="InterPro" id="IPR028973">
    <property type="entry name" value="PhnB-like"/>
</dbReference>
<proteinExistence type="predicted"/>
<dbReference type="PANTHER" id="PTHR33990:SF2">
    <property type="entry name" value="PHNB-LIKE DOMAIN-CONTAINING PROTEIN"/>
    <property type="match status" value="1"/>
</dbReference>
<dbReference type="CDD" id="cd06588">
    <property type="entry name" value="PhnB_like"/>
    <property type="match status" value="1"/>
</dbReference>
<dbReference type="Pfam" id="PF06983">
    <property type="entry name" value="3-dmu-9_3-mt"/>
    <property type="match status" value="1"/>
</dbReference>
<feature type="domain" description="PhnB-like" evidence="1">
    <location>
        <begin position="3"/>
        <end position="118"/>
    </location>
</feature>
<dbReference type="SUPFAM" id="SSF54593">
    <property type="entry name" value="Glyoxalase/Bleomycin resistance protein/Dihydroxybiphenyl dioxygenase"/>
    <property type="match status" value="1"/>
</dbReference>
<comment type="caution">
    <text evidence="2">The sequence shown here is derived from an EMBL/GenBank/DDBJ whole genome shotgun (WGS) entry which is preliminary data.</text>
</comment>
<dbReference type="PIRSF" id="PIRSF021700">
    <property type="entry name" value="3_dmu_93_MTrfase"/>
    <property type="match status" value="1"/>
</dbReference>
<gene>
    <name evidence="2" type="ORF">FDO65_09875</name>
</gene>
<protein>
    <submittedName>
        <fullName evidence="2">VOC family protein</fullName>
    </submittedName>
</protein>
<dbReference type="OrthoDB" id="9806473at2"/>
<dbReference type="InterPro" id="IPR009725">
    <property type="entry name" value="3_dmu_93_MTrfase"/>
</dbReference>
<dbReference type="EMBL" id="SZZH01000001">
    <property type="protein sequence ID" value="TKV61825.1"/>
    <property type="molecule type" value="Genomic_DNA"/>
</dbReference>
<organism evidence="2 3">
    <name type="scientific">Nakamurella flava</name>
    <dbReference type="NCBI Taxonomy" id="2576308"/>
    <lineage>
        <taxon>Bacteria</taxon>
        <taxon>Bacillati</taxon>
        <taxon>Actinomycetota</taxon>
        <taxon>Actinomycetes</taxon>
        <taxon>Nakamurellales</taxon>
        <taxon>Nakamurellaceae</taxon>
        <taxon>Nakamurella</taxon>
    </lineage>
</organism>
<keyword evidence="3" id="KW-1185">Reference proteome</keyword>
<dbReference type="AlphaFoldDB" id="A0A4V6CTZ9"/>
<dbReference type="Gene3D" id="3.10.180.10">
    <property type="entry name" value="2,3-Dihydroxybiphenyl 1,2-Dioxygenase, domain 1"/>
    <property type="match status" value="1"/>
</dbReference>
<dbReference type="RefSeq" id="WP_137449130.1">
    <property type="nucleotide sequence ID" value="NZ_SZZH01000001.1"/>
</dbReference>